<protein>
    <submittedName>
        <fullName evidence="2">Alpha/beta hydrolase</fullName>
    </submittedName>
</protein>
<comment type="caution">
    <text evidence="2">The sequence shown here is derived from an EMBL/GenBank/DDBJ whole genome shotgun (WGS) entry which is preliminary data.</text>
</comment>
<sequence length="258" mass="26306">METVESADGTRIAFSRTGAGTPVVIVGGAFSTAAAGEPLAAALAAEGLQGVTVDRRARAASGDTRPYAPFREAEDVAAVVGAVGGRAAVLGHSSGAVLALFAAGEGVPISHLFLSEPPFLFGVGDSAATLPERLQALVDEGRPEEAVPLFQREAVGLPEPVIEQIRSSPMFAQLVPLAQSLVYDATLTNAVATPTPAMTGASMPVVILRGDPTYPVLVTATDRLAAAMPSAELVVVPESHDHGVDPAATARLVRSRIA</sequence>
<dbReference type="InterPro" id="IPR029058">
    <property type="entry name" value="AB_hydrolase_fold"/>
</dbReference>
<evidence type="ECO:0000259" key="1">
    <source>
        <dbReference type="Pfam" id="PF12697"/>
    </source>
</evidence>
<dbReference type="Pfam" id="PF12697">
    <property type="entry name" value="Abhydrolase_6"/>
    <property type="match status" value="1"/>
</dbReference>
<evidence type="ECO:0000313" key="2">
    <source>
        <dbReference type="EMBL" id="GAA4737506.1"/>
    </source>
</evidence>
<dbReference type="Gene3D" id="3.40.50.1820">
    <property type="entry name" value="alpha/beta hydrolase"/>
    <property type="match status" value="1"/>
</dbReference>
<reference evidence="3" key="1">
    <citation type="journal article" date="2019" name="Int. J. Syst. Evol. Microbiol.">
        <title>The Global Catalogue of Microorganisms (GCM) 10K type strain sequencing project: providing services to taxonomists for standard genome sequencing and annotation.</title>
        <authorList>
            <consortium name="The Broad Institute Genomics Platform"/>
            <consortium name="The Broad Institute Genome Sequencing Center for Infectious Disease"/>
            <person name="Wu L."/>
            <person name="Ma J."/>
        </authorList>
    </citation>
    <scope>NUCLEOTIDE SEQUENCE [LARGE SCALE GENOMIC DNA]</scope>
    <source>
        <strain evidence="3">JCM 19015</strain>
    </source>
</reference>
<gene>
    <name evidence="2" type="ORF">GCM10025783_04930</name>
</gene>
<dbReference type="RefSeq" id="WP_345479343.1">
    <property type="nucleotide sequence ID" value="NZ_BAABLP010000001.1"/>
</dbReference>
<accession>A0ABP8YTX1</accession>
<keyword evidence="3" id="KW-1185">Reference proteome</keyword>
<proteinExistence type="predicted"/>
<dbReference type="InterPro" id="IPR000073">
    <property type="entry name" value="AB_hydrolase_1"/>
</dbReference>
<dbReference type="PANTHER" id="PTHR43433:SF10">
    <property type="entry name" value="AB HYDROLASE-1 DOMAIN-CONTAINING PROTEIN"/>
    <property type="match status" value="1"/>
</dbReference>
<evidence type="ECO:0000313" key="3">
    <source>
        <dbReference type="Proteomes" id="UP001500121"/>
    </source>
</evidence>
<name>A0ABP8YTX1_9MICO</name>
<organism evidence="2 3">
    <name type="scientific">Amnibacterium soli</name>
    <dbReference type="NCBI Taxonomy" id="1282736"/>
    <lineage>
        <taxon>Bacteria</taxon>
        <taxon>Bacillati</taxon>
        <taxon>Actinomycetota</taxon>
        <taxon>Actinomycetes</taxon>
        <taxon>Micrococcales</taxon>
        <taxon>Microbacteriaceae</taxon>
        <taxon>Amnibacterium</taxon>
    </lineage>
</organism>
<dbReference type="SUPFAM" id="SSF53474">
    <property type="entry name" value="alpha/beta-Hydrolases"/>
    <property type="match status" value="1"/>
</dbReference>
<feature type="domain" description="AB hydrolase-1" evidence="1">
    <location>
        <begin position="24"/>
        <end position="251"/>
    </location>
</feature>
<dbReference type="PANTHER" id="PTHR43433">
    <property type="entry name" value="HYDROLASE, ALPHA/BETA FOLD FAMILY PROTEIN"/>
    <property type="match status" value="1"/>
</dbReference>
<dbReference type="EMBL" id="BAABLP010000001">
    <property type="protein sequence ID" value="GAA4737506.1"/>
    <property type="molecule type" value="Genomic_DNA"/>
</dbReference>
<keyword evidence="2" id="KW-0378">Hydrolase</keyword>
<dbReference type="Proteomes" id="UP001500121">
    <property type="component" value="Unassembled WGS sequence"/>
</dbReference>
<dbReference type="InterPro" id="IPR050471">
    <property type="entry name" value="AB_hydrolase"/>
</dbReference>
<dbReference type="GO" id="GO:0016787">
    <property type="term" value="F:hydrolase activity"/>
    <property type="evidence" value="ECO:0007669"/>
    <property type="project" value="UniProtKB-KW"/>
</dbReference>